<evidence type="ECO:0000256" key="2">
    <source>
        <dbReference type="PROSITE-ProRule" id="PRU00335"/>
    </source>
</evidence>
<proteinExistence type="predicted"/>
<evidence type="ECO:0000256" key="3">
    <source>
        <dbReference type="SAM" id="MobiDB-lite"/>
    </source>
</evidence>
<dbReference type="EMBL" id="CP098502">
    <property type="protein sequence ID" value="UTI65890.1"/>
    <property type="molecule type" value="Genomic_DNA"/>
</dbReference>
<accession>A0ABY5DWM0</accession>
<organism evidence="5 6">
    <name type="scientific">Paraconexibacter antarcticus</name>
    <dbReference type="NCBI Taxonomy" id="2949664"/>
    <lineage>
        <taxon>Bacteria</taxon>
        <taxon>Bacillati</taxon>
        <taxon>Actinomycetota</taxon>
        <taxon>Thermoleophilia</taxon>
        <taxon>Solirubrobacterales</taxon>
        <taxon>Paraconexibacteraceae</taxon>
        <taxon>Paraconexibacter</taxon>
    </lineage>
</organism>
<dbReference type="Proteomes" id="UP001056035">
    <property type="component" value="Chromosome"/>
</dbReference>
<dbReference type="RefSeq" id="WP_254572568.1">
    <property type="nucleotide sequence ID" value="NZ_CP098502.1"/>
</dbReference>
<keyword evidence="6" id="KW-1185">Reference proteome</keyword>
<feature type="DNA-binding region" description="H-T-H motif" evidence="2">
    <location>
        <begin position="43"/>
        <end position="62"/>
    </location>
</feature>
<evidence type="ECO:0000256" key="1">
    <source>
        <dbReference type="ARBA" id="ARBA00023125"/>
    </source>
</evidence>
<protein>
    <submittedName>
        <fullName evidence="5">TetR/AcrR family transcriptional regulator</fullName>
    </submittedName>
</protein>
<dbReference type="SUPFAM" id="SSF46689">
    <property type="entry name" value="Homeodomain-like"/>
    <property type="match status" value="1"/>
</dbReference>
<evidence type="ECO:0000313" key="5">
    <source>
        <dbReference type="EMBL" id="UTI65890.1"/>
    </source>
</evidence>
<dbReference type="InterPro" id="IPR001647">
    <property type="entry name" value="HTH_TetR"/>
</dbReference>
<evidence type="ECO:0000313" key="6">
    <source>
        <dbReference type="Proteomes" id="UP001056035"/>
    </source>
</evidence>
<dbReference type="PROSITE" id="PS50977">
    <property type="entry name" value="HTH_TETR_2"/>
    <property type="match status" value="1"/>
</dbReference>
<reference evidence="5 6" key="1">
    <citation type="submission" date="2022-06" db="EMBL/GenBank/DDBJ databases">
        <title>Paraconexibacter antarcticus.</title>
        <authorList>
            <person name="Kim C.S."/>
        </authorList>
    </citation>
    <scope>NUCLEOTIDE SEQUENCE [LARGE SCALE GENOMIC DNA]</scope>
    <source>
        <strain evidence="5 6">02-257</strain>
    </source>
</reference>
<keyword evidence="1 2" id="KW-0238">DNA-binding</keyword>
<dbReference type="PANTHER" id="PTHR30055">
    <property type="entry name" value="HTH-TYPE TRANSCRIPTIONAL REGULATOR RUTR"/>
    <property type="match status" value="1"/>
</dbReference>
<dbReference type="PRINTS" id="PR00455">
    <property type="entry name" value="HTHTETR"/>
</dbReference>
<feature type="domain" description="HTH tetR-type" evidence="4">
    <location>
        <begin position="20"/>
        <end position="80"/>
    </location>
</feature>
<sequence length="202" mass="21936">MKSEAATRPYRQVSRAEGHERTREALLDAAETTFFAGGWDAASLTGLAALAGVTKQTLLRHFGSKAGLRQVAMERAMARVRDQRWAAPTDDVAGAVANLLDHYEAVGERALMIGRLGGGEPTGEDATTLTASQAMHHEWVDHAFGGRLGALPDPVRVRRRAALIALCDVQAWWILSHDLGQSRPETQATLTDAIERLLEETT</sequence>
<gene>
    <name evidence="5" type="ORF">NBH00_06670</name>
</gene>
<dbReference type="PANTHER" id="PTHR30055:SF146">
    <property type="entry name" value="HTH-TYPE TRANSCRIPTIONAL DUAL REGULATOR CECR"/>
    <property type="match status" value="1"/>
</dbReference>
<dbReference type="Pfam" id="PF00440">
    <property type="entry name" value="TetR_N"/>
    <property type="match status" value="1"/>
</dbReference>
<feature type="region of interest" description="Disordered" evidence="3">
    <location>
        <begin position="1"/>
        <end position="21"/>
    </location>
</feature>
<evidence type="ECO:0000259" key="4">
    <source>
        <dbReference type="PROSITE" id="PS50977"/>
    </source>
</evidence>
<name>A0ABY5DWM0_9ACTN</name>
<dbReference type="Gene3D" id="1.10.357.10">
    <property type="entry name" value="Tetracycline Repressor, domain 2"/>
    <property type="match status" value="1"/>
</dbReference>
<dbReference type="InterPro" id="IPR050109">
    <property type="entry name" value="HTH-type_TetR-like_transc_reg"/>
</dbReference>
<dbReference type="InterPro" id="IPR009057">
    <property type="entry name" value="Homeodomain-like_sf"/>
</dbReference>